<reference evidence="12" key="1">
    <citation type="submission" date="2022-10" db="EMBL/GenBank/DDBJ databases">
        <title>Determination and structural analysis of whole genome sequence of Sarocladium strictum F4-1.</title>
        <authorList>
            <person name="Hu L."/>
            <person name="Jiang Y."/>
        </authorList>
    </citation>
    <scope>NUCLEOTIDE SEQUENCE</scope>
    <source>
        <strain evidence="12">F4-1</strain>
    </source>
</reference>
<dbReference type="Proteomes" id="UP001175261">
    <property type="component" value="Unassembled WGS sequence"/>
</dbReference>
<evidence type="ECO:0000313" key="13">
    <source>
        <dbReference type="Proteomes" id="UP001175261"/>
    </source>
</evidence>
<dbReference type="InterPro" id="IPR003593">
    <property type="entry name" value="AAA+_ATPase"/>
</dbReference>
<dbReference type="PROSITE" id="PS50893">
    <property type="entry name" value="ABC_TRANSPORTER_2"/>
    <property type="match status" value="2"/>
</dbReference>
<dbReference type="GO" id="GO:0016887">
    <property type="term" value="F:ATP hydrolysis activity"/>
    <property type="evidence" value="ECO:0007669"/>
    <property type="project" value="InterPro"/>
</dbReference>
<dbReference type="InterPro" id="IPR034003">
    <property type="entry name" value="ABCG_PDR_2"/>
</dbReference>
<feature type="transmembrane region" description="Helical" evidence="10">
    <location>
        <begin position="1202"/>
        <end position="1224"/>
    </location>
</feature>
<feature type="transmembrane region" description="Helical" evidence="10">
    <location>
        <begin position="1245"/>
        <end position="1270"/>
    </location>
</feature>
<keyword evidence="4 10" id="KW-0812">Transmembrane</keyword>
<dbReference type="EMBL" id="JAPDFR010000001">
    <property type="protein sequence ID" value="KAK0391660.1"/>
    <property type="molecule type" value="Genomic_DNA"/>
</dbReference>
<dbReference type="Pfam" id="PF00005">
    <property type="entry name" value="ABC_tran"/>
    <property type="match status" value="2"/>
</dbReference>
<dbReference type="CDD" id="cd03233">
    <property type="entry name" value="ABCG_PDR_domain1"/>
    <property type="match status" value="1"/>
</dbReference>
<feature type="transmembrane region" description="Helical" evidence="10">
    <location>
        <begin position="496"/>
        <end position="516"/>
    </location>
</feature>
<dbReference type="InterPro" id="IPR003439">
    <property type="entry name" value="ABC_transporter-like_ATP-bd"/>
</dbReference>
<keyword evidence="6" id="KW-0067">ATP-binding</keyword>
<keyword evidence="3" id="KW-0813">Transport</keyword>
<dbReference type="InterPro" id="IPR013525">
    <property type="entry name" value="ABC2_TM"/>
</dbReference>
<dbReference type="FunFam" id="3.40.50.300:FF:000054">
    <property type="entry name" value="ABC multidrug transporter atrF"/>
    <property type="match status" value="1"/>
</dbReference>
<feature type="transmembrane region" description="Helical" evidence="10">
    <location>
        <begin position="1446"/>
        <end position="1465"/>
    </location>
</feature>
<organism evidence="12 13">
    <name type="scientific">Sarocladium strictum</name>
    <name type="common">Black bundle disease fungus</name>
    <name type="synonym">Acremonium strictum</name>
    <dbReference type="NCBI Taxonomy" id="5046"/>
    <lineage>
        <taxon>Eukaryota</taxon>
        <taxon>Fungi</taxon>
        <taxon>Dikarya</taxon>
        <taxon>Ascomycota</taxon>
        <taxon>Pezizomycotina</taxon>
        <taxon>Sordariomycetes</taxon>
        <taxon>Hypocreomycetidae</taxon>
        <taxon>Hypocreales</taxon>
        <taxon>Sarocladiaceae</taxon>
        <taxon>Sarocladium</taxon>
    </lineage>
</organism>
<feature type="domain" description="ABC transporter" evidence="11">
    <location>
        <begin position="827"/>
        <end position="1069"/>
    </location>
</feature>
<proteinExistence type="inferred from homology"/>
<evidence type="ECO:0000313" key="12">
    <source>
        <dbReference type="EMBL" id="KAK0391660.1"/>
    </source>
</evidence>
<dbReference type="Pfam" id="PF19055">
    <property type="entry name" value="ABC2_membrane_7"/>
    <property type="match status" value="1"/>
</dbReference>
<feature type="transmembrane region" description="Helical" evidence="10">
    <location>
        <begin position="570"/>
        <end position="593"/>
    </location>
</feature>
<name>A0AA39GQF1_SARSR</name>
<dbReference type="InterPro" id="IPR029481">
    <property type="entry name" value="ABC_trans_N"/>
</dbReference>
<dbReference type="SMART" id="SM00382">
    <property type="entry name" value="AAA"/>
    <property type="match status" value="2"/>
</dbReference>
<dbReference type="InterPro" id="IPR027417">
    <property type="entry name" value="P-loop_NTPase"/>
</dbReference>
<evidence type="ECO:0000256" key="4">
    <source>
        <dbReference type="ARBA" id="ARBA00022692"/>
    </source>
</evidence>
<evidence type="ECO:0000256" key="9">
    <source>
        <dbReference type="SAM" id="MobiDB-lite"/>
    </source>
</evidence>
<dbReference type="InterPro" id="IPR010929">
    <property type="entry name" value="PDR_CDR_ABC"/>
</dbReference>
<keyword evidence="13" id="KW-1185">Reference proteome</keyword>
<dbReference type="GO" id="GO:0005524">
    <property type="term" value="F:ATP binding"/>
    <property type="evidence" value="ECO:0007669"/>
    <property type="project" value="UniProtKB-KW"/>
</dbReference>
<keyword evidence="8 10" id="KW-0472">Membrane</keyword>
<evidence type="ECO:0000256" key="1">
    <source>
        <dbReference type="ARBA" id="ARBA00004141"/>
    </source>
</evidence>
<comment type="subcellular location">
    <subcellularLocation>
        <location evidence="1">Membrane</location>
        <topology evidence="1">Multi-pass membrane protein</topology>
    </subcellularLocation>
</comment>
<protein>
    <recommendedName>
        <fullName evidence="11">ABC transporter domain-containing protein</fullName>
    </recommendedName>
</protein>
<evidence type="ECO:0000256" key="5">
    <source>
        <dbReference type="ARBA" id="ARBA00022741"/>
    </source>
</evidence>
<feature type="compositionally biased region" description="Basic and acidic residues" evidence="9">
    <location>
        <begin position="10"/>
        <end position="35"/>
    </location>
</feature>
<dbReference type="GO" id="GO:0140359">
    <property type="term" value="F:ABC-type transporter activity"/>
    <property type="evidence" value="ECO:0007669"/>
    <property type="project" value="InterPro"/>
</dbReference>
<dbReference type="Gene3D" id="3.40.50.300">
    <property type="entry name" value="P-loop containing nucleotide triphosphate hydrolases"/>
    <property type="match status" value="2"/>
</dbReference>
<feature type="transmembrane region" description="Helical" evidence="10">
    <location>
        <begin position="1319"/>
        <end position="1340"/>
    </location>
</feature>
<dbReference type="PROSITE" id="PS00211">
    <property type="entry name" value="ABC_TRANSPORTER_1"/>
    <property type="match status" value="1"/>
</dbReference>
<evidence type="ECO:0000256" key="10">
    <source>
        <dbReference type="SAM" id="Phobius"/>
    </source>
</evidence>
<feature type="transmembrane region" description="Helical" evidence="10">
    <location>
        <begin position="1290"/>
        <end position="1312"/>
    </location>
</feature>
<feature type="transmembrane region" description="Helical" evidence="10">
    <location>
        <begin position="528"/>
        <end position="549"/>
    </location>
</feature>
<feature type="transmembrane region" description="Helical" evidence="10">
    <location>
        <begin position="605"/>
        <end position="624"/>
    </location>
</feature>
<keyword evidence="5" id="KW-0547">Nucleotide-binding</keyword>
<evidence type="ECO:0000256" key="7">
    <source>
        <dbReference type="ARBA" id="ARBA00022989"/>
    </source>
</evidence>
<dbReference type="InterPro" id="IPR017871">
    <property type="entry name" value="ABC_transporter-like_CS"/>
</dbReference>
<feature type="region of interest" description="Disordered" evidence="9">
    <location>
        <begin position="1"/>
        <end position="38"/>
    </location>
</feature>
<evidence type="ECO:0000256" key="3">
    <source>
        <dbReference type="ARBA" id="ARBA00022448"/>
    </source>
</evidence>
<evidence type="ECO:0000259" key="11">
    <source>
        <dbReference type="PROSITE" id="PS50893"/>
    </source>
</evidence>
<sequence length="1478" mass="165872">MVTTAPYQSEKAHPDRRASITGLRHDDEQPEHLVDPEEADAEIQRIASRLSTMSSPATALFPIQGDSQLDPHSPKFDPRAWAKAYYHARNEALDGASPRKAGFAFKNLNVFGYGSSIDFQKDVTHIFLQAYTLASRALGQSKKQRVDILRDLEGIVEPGEMLCVLGPPGSGCSTFLKSVAGDTHGFHIDEQATLNYHGIRPEQMQRQYRGEAIYTAEVDHHFPYLTVGDTLYFAAQARRPNKLPNGVSPHNYSEHLRDVIMAMFGISHTRNTRVGDDFVRGVSGGERKRVTIAEAALGYSPLQCWDNSTRGLDSANAVEFCRTLRTQADVLGCTSLVAIYQAPQAAYNVFDKVIVLYEGRQIFFGRADEARSYFESLGFVCPEQMTTPDFLTSMTSPVERVVRSGWEGRTPHTADDFARVWKESKRRKQLLSQIDQYVREHPFDGDDHQRFAESRMQDQSSMQRQRSPFNLSYFSQIKLTFWRNWVLLKGDPSIPLTMLVCNVSEALVIGSIFYNLPENTTSLYKRGLLLFWVILMNALGSILEIITLYGKRKIVEKQARYAFYHPSAEAISAIITDLPYKIVNTLFIDLVVYFMGNLNREPGPFFFFFLFTFAVAMSMSWLFRFLASVTKSLEQALAPSTVMLTFLVLFCGFALPINTMPVWLGWTRWIDRNYGLESLFINEYEGRRFTCSAIIPSGPGYDDVASDERVCSVAGSVPGDLDVAGEAYLKATYNFDMSRKWSNLGPIIAFALLFLALHLITLEFVMSERSKGEVLVFKRAAMKKHQRANKAVPDVEANQDTTPEKAARIEDSNSESLGGVDQQTSVFHWEDVCYDVQIKDETRRILDNVDGWVKPGTLTALMGVSGAGKTTLLDVLASRVTMGVVSGSMLVDGAGRDSSFQRKTGYVQQQDLHPTSSTVREALVFSALLRQPAKYTKTEKIAYVDNIIRLLEMEEYADAVIGVPGEGLNVEQRKRLTIGVELVARPQLLLFLDEPTSGLDSQTSWSICNLMEKLTNSGQAILCTIHQPSAMLFQRFDRLLLLAKGGRTVYFGDIGKDSRILMDYFTRNGGPALPSGANPAEHMLEVIGAAPGAQTDVDWPAVWRASPEYEQVHEELDRLSSSANLSQVSTTASRKEETAAQFREFAAPQLVQLRELTKRVYKHLWRSPNYIYSRFIMSAGLSLGCGLALTDVNNSMRGMQTQMFGVFFLIMIFQQINTQMFPEFCNQRTLYEARERPSKTYSWQVFMLANIVVEATWNSLMSVFTFLLWYYPIRLYRNAEWTDEVHSRGFTTFLIVWVFFLFTSTFAHMLIAGLPNPDIAGGILTLIFIITFALCGVLAGPKDLPGFWIWVYRVNPLTYVIEALLGTTLANAPVVCSSEEIVYFAPANGSTCAEYMARYIGAAGGYLVGNSAESTSECGYCAMDSTNTFLASLNASFDNRWRDFGFLWAYAVFNVFGAIGFYWLVRVPKKSRFAAAKA</sequence>
<dbReference type="PANTHER" id="PTHR19241">
    <property type="entry name" value="ATP-BINDING CASSETTE TRANSPORTER"/>
    <property type="match status" value="1"/>
</dbReference>
<gene>
    <name evidence="12" type="ORF">NLU13_1159</name>
</gene>
<dbReference type="GO" id="GO:0016020">
    <property type="term" value="C:membrane"/>
    <property type="evidence" value="ECO:0007669"/>
    <property type="project" value="UniProtKB-SubCell"/>
</dbReference>
<dbReference type="Pfam" id="PF14510">
    <property type="entry name" value="ABC_trans_N"/>
    <property type="match status" value="1"/>
</dbReference>
<feature type="transmembrane region" description="Helical" evidence="10">
    <location>
        <begin position="636"/>
        <end position="657"/>
    </location>
</feature>
<feature type="transmembrane region" description="Helical" evidence="10">
    <location>
        <begin position="744"/>
        <end position="765"/>
    </location>
</feature>
<dbReference type="CDD" id="cd03232">
    <property type="entry name" value="ABCG_PDR_domain2"/>
    <property type="match status" value="1"/>
</dbReference>
<dbReference type="InterPro" id="IPR034001">
    <property type="entry name" value="ABCG_PDR_1"/>
</dbReference>
<comment type="similarity">
    <text evidence="2">Belongs to the ABC transporter superfamily. ABCG family. PDR (TC 3.A.1.205) subfamily.</text>
</comment>
<dbReference type="Pfam" id="PF06422">
    <property type="entry name" value="PDR_CDR"/>
    <property type="match status" value="1"/>
</dbReference>
<dbReference type="Pfam" id="PF01061">
    <property type="entry name" value="ABC2_membrane"/>
    <property type="match status" value="2"/>
</dbReference>
<keyword evidence="7 10" id="KW-1133">Transmembrane helix</keyword>
<comment type="caution">
    <text evidence="12">The sequence shown here is derived from an EMBL/GenBank/DDBJ whole genome shotgun (WGS) entry which is preliminary data.</text>
</comment>
<accession>A0AA39GQF1</accession>
<dbReference type="InterPro" id="IPR043926">
    <property type="entry name" value="ABCG_dom"/>
</dbReference>
<evidence type="ECO:0000256" key="6">
    <source>
        <dbReference type="ARBA" id="ARBA00022840"/>
    </source>
</evidence>
<evidence type="ECO:0000256" key="8">
    <source>
        <dbReference type="ARBA" id="ARBA00023136"/>
    </source>
</evidence>
<feature type="domain" description="ABC transporter" evidence="11">
    <location>
        <begin position="128"/>
        <end position="383"/>
    </location>
</feature>
<evidence type="ECO:0000256" key="2">
    <source>
        <dbReference type="ARBA" id="ARBA00006012"/>
    </source>
</evidence>
<dbReference type="SUPFAM" id="SSF52540">
    <property type="entry name" value="P-loop containing nucleoside triphosphate hydrolases"/>
    <property type="match status" value="2"/>
</dbReference>
<feature type="transmembrane region" description="Helical" evidence="10">
    <location>
        <begin position="1171"/>
        <end position="1190"/>
    </location>
</feature>